<keyword evidence="2" id="KW-1185">Reference proteome</keyword>
<name>A0A919YL13_9BACL</name>
<comment type="caution">
    <text evidence="1">The sequence shown here is derived from an EMBL/GenBank/DDBJ whole genome shotgun (WGS) entry which is preliminary data.</text>
</comment>
<dbReference type="AlphaFoldDB" id="A0A919YL13"/>
<evidence type="ECO:0000313" key="2">
    <source>
        <dbReference type="Proteomes" id="UP000683139"/>
    </source>
</evidence>
<sequence length="151" mass="17153">MRRVALLLVGVIGLIAIGYLVFSLSTNGKTGDFSETIEQNIVKLKDTNRTVQFADLTPFVWDRAYILEDPFLNGEAIDKIVGVKCNLDRLETDMKRRIIFVNEGKFVFDYIFDISRFWFTSEDSGTIELTGSSSVFVEKETAKRIVLKIAQ</sequence>
<organism evidence="1 2">
    <name type="scientific">Paenibacillus montaniterrae</name>
    <dbReference type="NCBI Taxonomy" id="429341"/>
    <lineage>
        <taxon>Bacteria</taxon>
        <taxon>Bacillati</taxon>
        <taxon>Bacillota</taxon>
        <taxon>Bacilli</taxon>
        <taxon>Bacillales</taxon>
        <taxon>Paenibacillaceae</taxon>
        <taxon>Paenibacillus</taxon>
    </lineage>
</organism>
<evidence type="ECO:0000313" key="1">
    <source>
        <dbReference type="EMBL" id="GIP15838.1"/>
    </source>
</evidence>
<proteinExistence type="predicted"/>
<protein>
    <submittedName>
        <fullName evidence="1">Uncharacterized protein</fullName>
    </submittedName>
</protein>
<dbReference type="EMBL" id="BOSE01000002">
    <property type="protein sequence ID" value="GIP15838.1"/>
    <property type="molecule type" value="Genomic_DNA"/>
</dbReference>
<dbReference type="RefSeq" id="WP_213514106.1">
    <property type="nucleotide sequence ID" value="NZ_BOSE01000002.1"/>
</dbReference>
<gene>
    <name evidence="1" type="ORF">J40TS1_14800</name>
</gene>
<reference evidence="1" key="1">
    <citation type="submission" date="2021-03" db="EMBL/GenBank/DDBJ databases">
        <title>Antimicrobial resistance genes in bacteria isolated from Japanese honey, and their potential for conferring macrolide and lincosamide resistance in the American foulbrood pathogen Paenibacillus larvae.</title>
        <authorList>
            <person name="Okamoto M."/>
            <person name="Kumagai M."/>
            <person name="Kanamori H."/>
            <person name="Takamatsu D."/>
        </authorList>
    </citation>
    <scope>NUCLEOTIDE SEQUENCE</scope>
    <source>
        <strain evidence="1">J40TS1</strain>
    </source>
</reference>
<accession>A0A919YL13</accession>
<dbReference type="Proteomes" id="UP000683139">
    <property type="component" value="Unassembled WGS sequence"/>
</dbReference>